<evidence type="ECO:0000313" key="2">
    <source>
        <dbReference type="Proteomes" id="UP000054342"/>
    </source>
</evidence>
<dbReference type="OrthoDB" id="4160591at2759"/>
<evidence type="ECO:0000313" key="1">
    <source>
        <dbReference type="EMBL" id="KIW51165.1"/>
    </source>
</evidence>
<dbReference type="RefSeq" id="XP_013311749.1">
    <property type="nucleotide sequence ID" value="XM_013456295.1"/>
</dbReference>
<proteinExistence type="predicted"/>
<organism evidence="1 2">
    <name type="scientific">Exophiala xenobiotica</name>
    <dbReference type="NCBI Taxonomy" id="348802"/>
    <lineage>
        <taxon>Eukaryota</taxon>
        <taxon>Fungi</taxon>
        <taxon>Dikarya</taxon>
        <taxon>Ascomycota</taxon>
        <taxon>Pezizomycotina</taxon>
        <taxon>Eurotiomycetes</taxon>
        <taxon>Chaetothyriomycetidae</taxon>
        <taxon>Chaetothyriales</taxon>
        <taxon>Herpotrichiellaceae</taxon>
        <taxon>Exophiala</taxon>
    </lineage>
</organism>
<reference evidence="1 2" key="1">
    <citation type="submission" date="2015-01" db="EMBL/GenBank/DDBJ databases">
        <title>The Genome Sequence of Exophiala xenobiotica CBS118157.</title>
        <authorList>
            <consortium name="The Broad Institute Genomics Platform"/>
            <person name="Cuomo C."/>
            <person name="de Hoog S."/>
            <person name="Gorbushina A."/>
            <person name="Stielow B."/>
            <person name="Teixiera M."/>
            <person name="Abouelleil A."/>
            <person name="Chapman S.B."/>
            <person name="Priest M."/>
            <person name="Young S.K."/>
            <person name="Wortman J."/>
            <person name="Nusbaum C."/>
            <person name="Birren B."/>
        </authorList>
    </citation>
    <scope>NUCLEOTIDE SEQUENCE [LARGE SCALE GENOMIC DNA]</scope>
    <source>
        <strain evidence="1 2">CBS 118157</strain>
    </source>
</reference>
<protein>
    <submittedName>
        <fullName evidence="1">Uncharacterized protein</fullName>
    </submittedName>
</protein>
<sequence length="331" mass="37584">MSLLFNPDKTTRKTLFALWKHAHAKGAGEPETLSFWQHLLAKHEFSEEYWIIDAEIRPEPGSRSRVDRGIRYMSADDQLLVLTFIEAKGVTMESARKESERQALNACQAYLQSHSWQKEIYAMTILETTAKVWTYQQGSKRLEPMHDDHYIEANSSEGSQLRKCFERMKKFTHAPIADAPNLHVATQPNLPPTRAAEITTTSFPASGPSYSNPIFPRDQAPGSYKQTVTTPTYGDLSLNRSSGAQTSGSYRQITHGAKATESGKHWLDSFTHVTAKQDKREGKNGILYKVRGGWGEASDCRQGEKDSKKVIFSREKKVWAFQDDIMQYRDM</sequence>
<gene>
    <name evidence="1" type="ORF">PV05_09912</name>
</gene>
<dbReference type="HOGENOM" id="CLU_839474_0_0_1"/>
<dbReference type="GeneID" id="25331820"/>
<dbReference type="Proteomes" id="UP000054342">
    <property type="component" value="Unassembled WGS sequence"/>
</dbReference>
<keyword evidence="2" id="KW-1185">Reference proteome</keyword>
<accession>A0A0D2E923</accession>
<dbReference type="AlphaFoldDB" id="A0A0D2E923"/>
<name>A0A0D2E923_9EURO</name>
<dbReference type="EMBL" id="KN847322">
    <property type="protein sequence ID" value="KIW51165.1"/>
    <property type="molecule type" value="Genomic_DNA"/>
</dbReference>